<dbReference type="PANTHER" id="PTHR30173">
    <property type="entry name" value="SIGMA 19 FACTOR"/>
    <property type="match status" value="1"/>
</dbReference>
<feature type="compositionally biased region" description="Basic and acidic residues" evidence="1">
    <location>
        <begin position="47"/>
        <end position="56"/>
    </location>
</feature>
<feature type="region of interest" description="Disordered" evidence="1">
    <location>
        <begin position="24"/>
        <end position="80"/>
    </location>
</feature>
<evidence type="ECO:0000259" key="2">
    <source>
        <dbReference type="Pfam" id="PF12680"/>
    </source>
</evidence>
<dbReference type="Gene3D" id="3.10.450.50">
    <property type="match status" value="1"/>
</dbReference>
<feature type="compositionally biased region" description="Basic and acidic residues" evidence="1">
    <location>
        <begin position="129"/>
        <end position="150"/>
    </location>
</feature>
<protein>
    <recommendedName>
        <fullName evidence="2">SnoaL-like domain-containing protein</fullName>
    </recommendedName>
</protein>
<dbReference type="OrthoDB" id="6689546at2"/>
<dbReference type="InterPro" id="IPR037401">
    <property type="entry name" value="SnoaL-like"/>
</dbReference>
<dbReference type="Pfam" id="PF12680">
    <property type="entry name" value="SnoaL_2"/>
    <property type="match status" value="1"/>
</dbReference>
<keyword evidence="4" id="KW-1185">Reference proteome</keyword>
<organism evidence="3 4">
    <name type="scientific">Streptomyces diastatochromogenes</name>
    <dbReference type="NCBI Taxonomy" id="42236"/>
    <lineage>
        <taxon>Bacteria</taxon>
        <taxon>Bacillati</taxon>
        <taxon>Actinomycetota</taxon>
        <taxon>Actinomycetes</taxon>
        <taxon>Kitasatosporales</taxon>
        <taxon>Streptomycetaceae</taxon>
        <taxon>Streptomyces</taxon>
    </lineage>
</organism>
<accession>A0A233RZZ8</accession>
<dbReference type="PANTHER" id="PTHR30173:SF36">
    <property type="entry name" value="ECF RNA POLYMERASE SIGMA FACTOR SIGJ"/>
    <property type="match status" value="1"/>
</dbReference>
<dbReference type="Proteomes" id="UP000215483">
    <property type="component" value="Unassembled WGS sequence"/>
</dbReference>
<evidence type="ECO:0000313" key="3">
    <source>
        <dbReference type="EMBL" id="OXY88968.1"/>
    </source>
</evidence>
<comment type="caution">
    <text evidence="3">The sequence shown here is derived from an EMBL/GenBank/DDBJ whole genome shotgun (WGS) entry which is preliminary data.</text>
</comment>
<dbReference type="EMBL" id="MCGQ01000049">
    <property type="protein sequence ID" value="OXY88968.1"/>
    <property type="molecule type" value="Genomic_DNA"/>
</dbReference>
<gene>
    <name evidence="3" type="ORF">BEK98_39805</name>
</gene>
<feature type="compositionally biased region" description="Pro residues" evidence="1">
    <location>
        <begin position="35"/>
        <end position="45"/>
    </location>
</feature>
<dbReference type="SUPFAM" id="SSF54427">
    <property type="entry name" value="NTF2-like"/>
    <property type="match status" value="1"/>
</dbReference>
<evidence type="ECO:0000256" key="1">
    <source>
        <dbReference type="SAM" id="MobiDB-lite"/>
    </source>
</evidence>
<feature type="region of interest" description="Disordered" evidence="1">
    <location>
        <begin position="126"/>
        <end position="150"/>
    </location>
</feature>
<reference evidence="3 4" key="1">
    <citation type="submission" date="2016-07" db="EMBL/GenBank/DDBJ databases">
        <title>Draft genome of Streptomyces diastatochromogenes.</title>
        <authorList>
            <person name="Podduturi R."/>
            <person name="Lukassen M.B."/>
            <person name="Clausen N."/>
            <person name="Nielsen J.L."/>
            <person name="Jorgensen N.O."/>
        </authorList>
    </citation>
    <scope>NUCLEOTIDE SEQUENCE [LARGE SCALE GENOMIC DNA]</scope>
    <source>
        <strain evidence="3 4">DSM 40608</strain>
    </source>
</reference>
<feature type="domain" description="SnoaL-like" evidence="2">
    <location>
        <begin position="157"/>
        <end position="251"/>
    </location>
</feature>
<dbReference type="GO" id="GO:0016987">
    <property type="term" value="F:sigma factor activity"/>
    <property type="evidence" value="ECO:0007669"/>
    <property type="project" value="TreeGrafter"/>
</dbReference>
<name>A0A233RZZ8_STRDA</name>
<dbReference type="InterPro" id="IPR032710">
    <property type="entry name" value="NTF2-like_dom_sf"/>
</dbReference>
<sequence length="267" mass="29493">MHQPRCSSGGTGLAVPIATNRCLNALRDTGRQPQPRQPARPPLDVPEPTRRSEPARFEPYSDALLEDLPDTAPGPEARYETREAPALSFVAGLQRLPPRDVLGFRTAEVADLFGSSGVSVNSALQRARTSLDDQRPARDRDRAPLPRSPRERRLAGRFVDALENSDVDGLVALLTEDAWLTMPPEPLEYQGHAAISRFYRTLPRWGGQAFRLVPTRANGRPAFGSYLCDPPQPDRAPYGLVVLTLEGDRISAVTRFPLFGLPRTLRD</sequence>
<dbReference type="InterPro" id="IPR052704">
    <property type="entry name" value="ECF_Sigma-70_Domain"/>
</dbReference>
<dbReference type="AlphaFoldDB" id="A0A233RZZ8"/>
<proteinExistence type="predicted"/>
<evidence type="ECO:0000313" key="4">
    <source>
        <dbReference type="Proteomes" id="UP000215483"/>
    </source>
</evidence>